<dbReference type="Pfam" id="PF08402">
    <property type="entry name" value="TOBE_2"/>
    <property type="match status" value="1"/>
</dbReference>
<evidence type="ECO:0000256" key="1">
    <source>
        <dbReference type="ARBA" id="ARBA00005417"/>
    </source>
</evidence>
<dbReference type="SUPFAM" id="SSF52540">
    <property type="entry name" value="P-loop containing nucleoside triphosphate hydrolases"/>
    <property type="match status" value="1"/>
</dbReference>
<protein>
    <submittedName>
        <fullName evidence="6">ABC transporter ATP-binding protein</fullName>
    </submittedName>
</protein>
<dbReference type="InterPro" id="IPR027417">
    <property type="entry name" value="P-loop_NTPase"/>
</dbReference>
<dbReference type="InterPro" id="IPR003439">
    <property type="entry name" value="ABC_transporter-like_ATP-bd"/>
</dbReference>
<dbReference type="Gene3D" id="2.40.50.100">
    <property type="match status" value="1"/>
</dbReference>
<dbReference type="GO" id="GO:0005524">
    <property type="term" value="F:ATP binding"/>
    <property type="evidence" value="ECO:0007669"/>
    <property type="project" value="UniProtKB-KW"/>
</dbReference>
<dbReference type="InterPro" id="IPR013611">
    <property type="entry name" value="Transp-assoc_OB_typ2"/>
</dbReference>
<organism evidence="6 7">
    <name type="scientific">Mesorhizobium onobrychidis</name>
    <dbReference type="NCBI Taxonomy" id="2775404"/>
    <lineage>
        <taxon>Bacteria</taxon>
        <taxon>Pseudomonadati</taxon>
        <taxon>Pseudomonadota</taxon>
        <taxon>Alphaproteobacteria</taxon>
        <taxon>Hyphomicrobiales</taxon>
        <taxon>Phyllobacteriaceae</taxon>
        <taxon>Mesorhizobium</taxon>
    </lineage>
</organism>
<dbReference type="InterPro" id="IPR017871">
    <property type="entry name" value="ABC_transporter-like_CS"/>
</dbReference>
<dbReference type="PANTHER" id="PTHR42781">
    <property type="entry name" value="SPERMIDINE/PUTRESCINE IMPORT ATP-BINDING PROTEIN POTA"/>
    <property type="match status" value="1"/>
</dbReference>
<dbReference type="SUPFAM" id="SSF50331">
    <property type="entry name" value="MOP-like"/>
    <property type="match status" value="1"/>
</dbReference>
<proteinExistence type="inferred from homology"/>
<evidence type="ECO:0000256" key="2">
    <source>
        <dbReference type="ARBA" id="ARBA00022448"/>
    </source>
</evidence>
<keyword evidence="3" id="KW-0547">Nucleotide-binding</keyword>
<evidence type="ECO:0000256" key="3">
    <source>
        <dbReference type="ARBA" id="ARBA00022741"/>
    </source>
</evidence>
<comment type="similarity">
    <text evidence="1">Belongs to the ABC transporter superfamily.</text>
</comment>
<dbReference type="Gene3D" id="3.40.50.300">
    <property type="entry name" value="P-loop containing nucleotide triphosphate hydrolases"/>
    <property type="match status" value="1"/>
</dbReference>
<dbReference type="InterPro" id="IPR003593">
    <property type="entry name" value="AAA+_ATPase"/>
</dbReference>
<dbReference type="SMART" id="SM00382">
    <property type="entry name" value="AAA"/>
    <property type="match status" value="1"/>
</dbReference>
<dbReference type="PROSITE" id="PS50893">
    <property type="entry name" value="ABC_TRANSPORTER_2"/>
    <property type="match status" value="1"/>
</dbReference>
<dbReference type="InterPro" id="IPR008995">
    <property type="entry name" value="Mo/tungstate-bd_C_term_dom"/>
</dbReference>
<keyword evidence="7" id="KW-1185">Reference proteome</keyword>
<dbReference type="PANTHER" id="PTHR42781:SF4">
    <property type="entry name" value="SPERMIDINE_PUTRESCINE IMPORT ATP-BINDING PROTEIN POTA"/>
    <property type="match status" value="1"/>
</dbReference>
<name>A0ABY5QZH5_9HYPH</name>
<accession>A0ABY5QZH5</accession>
<reference evidence="6" key="1">
    <citation type="submission" date="2020-09" db="EMBL/GenBank/DDBJ databases">
        <title>Rhizobia associated with sainfoin plants.</title>
        <authorList>
            <person name="Asharfi S."/>
            <person name="Kuzmanovic N."/>
            <person name="Bunk B."/>
            <person name="Sproeer C."/>
            <person name="Becker M."/>
            <person name="Thuenen T."/>
        </authorList>
    </citation>
    <scope>NUCLEOTIDE SEQUENCE</scope>
    <source>
        <strain evidence="6">OM4</strain>
    </source>
</reference>
<evidence type="ECO:0000259" key="5">
    <source>
        <dbReference type="PROSITE" id="PS50893"/>
    </source>
</evidence>
<dbReference type="Pfam" id="PF00005">
    <property type="entry name" value="ABC_tran"/>
    <property type="match status" value="1"/>
</dbReference>
<dbReference type="InterPro" id="IPR050093">
    <property type="entry name" value="ABC_SmlMolc_Importer"/>
</dbReference>
<evidence type="ECO:0000313" key="7">
    <source>
        <dbReference type="Proteomes" id="UP001058098"/>
    </source>
</evidence>
<keyword evidence="2" id="KW-0813">Transport</keyword>
<dbReference type="PROSITE" id="PS00211">
    <property type="entry name" value="ABC_TRANSPORTER_1"/>
    <property type="match status" value="1"/>
</dbReference>
<sequence length="359" mass="39301">MALLVIDDLAKTYDKVTALTGINLSVEAGEFVTLLGPSGSGKTTLLMSLAGFTTPSKGTIRLDGKDITHVDPEDRNFGFVFQGYALFPHLSVANNIAFSLRVRKWEKARIAARVAEMLSLVGLGNLAERKPRELSGGQQQRVAIARALAFGPRILLLDEPLSALDRMLRETMQKELRRLHRETGVTFVYVTHDQEEAIAMSDRIAVFNHGRIIEIGPPRGLYKKPSTRFVAGFLGENNFLSGQRADDDETMVEAFGTRFGSTCVKGRRERPGDSLTVWVRPEDIRIGQATGDEIGFRATVVENSFVGALERILLRTATGEEMVATLRSEVAVAAVPGQVVDCRIDPSAIGVLPNEESHP</sequence>
<dbReference type="RefSeq" id="WP_258121456.1">
    <property type="nucleotide sequence ID" value="NZ_CP062229.1"/>
</dbReference>
<gene>
    <name evidence="6" type="ORF">IHQ72_04995</name>
</gene>
<evidence type="ECO:0000313" key="6">
    <source>
        <dbReference type="EMBL" id="UVC16538.1"/>
    </source>
</evidence>
<evidence type="ECO:0000256" key="4">
    <source>
        <dbReference type="ARBA" id="ARBA00022840"/>
    </source>
</evidence>
<keyword evidence="4 6" id="KW-0067">ATP-binding</keyword>
<dbReference type="Proteomes" id="UP001058098">
    <property type="component" value="Chromosome"/>
</dbReference>
<dbReference type="EMBL" id="CP062229">
    <property type="protein sequence ID" value="UVC16538.1"/>
    <property type="molecule type" value="Genomic_DNA"/>
</dbReference>
<feature type="domain" description="ABC transporter" evidence="5">
    <location>
        <begin position="4"/>
        <end position="234"/>
    </location>
</feature>